<gene>
    <name evidence="1" type="ORF">Lsha_1941</name>
</gene>
<name>A0A0W0YQU0_9GAMM</name>
<dbReference type="Proteomes" id="UP000054600">
    <property type="component" value="Unassembled WGS sequence"/>
</dbReference>
<dbReference type="STRING" id="1122169.Lsha_1941"/>
<dbReference type="EMBL" id="LNYW01000049">
    <property type="protein sequence ID" value="KTD59245.1"/>
    <property type="molecule type" value="Genomic_DNA"/>
</dbReference>
<accession>A0A0W0YQU0</accession>
<evidence type="ECO:0000313" key="1">
    <source>
        <dbReference type="EMBL" id="KTD59245.1"/>
    </source>
</evidence>
<sequence length="67" mass="8079">MNREVEVIEIYLMDISKEEKCKRLNDFLLDCFNEMEAQDENMRPEVHHNAAKAYQLAKNYLRELEDT</sequence>
<evidence type="ECO:0000313" key="2">
    <source>
        <dbReference type="Proteomes" id="UP000054600"/>
    </source>
</evidence>
<reference evidence="1 2" key="1">
    <citation type="submission" date="2015-11" db="EMBL/GenBank/DDBJ databases">
        <title>Genomic analysis of 38 Legionella species identifies large and diverse effector repertoires.</title>
        <authorList>
            <person name="Burstein D."/>
            <person name="Amaro F."/>
            <person name="Zusman T."/>
            <person name="Lifshitz Z."/>
            <person name="Cohen O."/>
            <person name="Gilbert J.A."/>
            <person name="Pupko T."/>
            <person name="Shuman H.A."/>
            <person name="Segal G."/>
        </authorList>
    </citation>
    <scope>NUCLEOTIDE SEQUENCE [LARGE SCALE GENOMIC DNA]</scope>
    <source>
        <strain evidence="1 2">ATCC 49655</strain>
    </source>
</reference>
<dbReference type="eggNOG" id="ENOG5031EM8">
    <property type="taxonomic scope" value="Bacteria"/>
</dbReference>
<comment type="caution">
    <text evidence="1">The sequence shown here is derived from an EMBL/GenBank/DDBJ whole genome shotgun (WGS) entry which is preliminary data.</text>
</comment>
<proteinExistence type="predicted"/>
<dbReference type="OrthoDB" id="5648219at2"/>
<dbReference type="AlphaFoldDB" id="A0A0W0YQU0"/>
<protein>
    <submittedName>
        <fullName evidence="1">Uncharacterized protein</fullName>
    </submittedName>
</protein>
<dbReference type="PATRIC" id="fig|1122169.6.peg.2220"/>
<organism evidence="1 2">
    <name type="scientific">Legionella shakespearei DSM 23087</name>
    <dbReference type="NCBI Taxonomy" id="1122169"/>
    <lineage>
        <taxon>Bacteria</taxon>
        <taxon>Pseudomonadati</taxon>
        <taxon>Pseudomonadota</taxon>
        <taxon>Gammaproteobacteria</taxon>
        <taxon>Legionellales</taxon>
        <taxon>Legionellaceae</taxon>
        <taxon>Legionella</taxon>
    </lineage>
</organism>
<dbReference type="RefSeq" id="WP_026253907.1">
    <property type="nucleotide sequence ID" value="NZ_KB892393.1"/>
</dbReference>
<keyword evidence="2" id="KW-1185">Reference proteome</keyword>